<dbReference type="AlphaFoldDB" id="A0A179FXD6"/>
<dbReference type="Proteomes" id="UP000078397">
    <property type="component" value="Unassembled WGS sequence"/>
</dbReference>
<name>A0A179FXD6_METCM</name>
<dbReference type="EMBL" id="LSBJ02000002">
    <property type="protein sequence ID" value="OAQ70037.1"/>
    <property type="molecule type" value="Genomic_DNA"/>
</dbReference>
<comment type="caution">
    <text evidence="1">The sequence shown here is derived from an EMBL/GenBank/DDBJ whole genome shotgun (WGS) entry which is preliminary data.</text>
</comment>
<dbReference type="GeneID" id="28846194"/>
<evidence type="ECO:0000313" key="2">
    <source>
        <dbReference type="Proteomes" id="UP000078397"/>
    </source>
</evidence>
<protein>
    <submittedName>
        <fullName evidence="1">Uncharacterized protein</fullName>
    </submittedName>
</protein>
<sequence length="259" mass="30284">MRVKLVVKTLSNPRLSQSYHPRFHFLGEGLTKKGQKDDSVYITIDGLHDKDVRAAKRRRDSNIKLKMWRNESDSDHLDCKTLIAEHKYDPKDRNRGTITYHGDEGPSESSKKHRLLMNHIPGKSYMDCTWKMEVEGRWEPGFFHRDPDPPARKAIPIVFWCEENPRGHTFSLVEPDGSDSLPQLVWENWGYKNTHTVRSALVVERDMALEVLRVRLLAWIATIWMTDQLNWVHPDDFKGYEPVKLVNILVQKPDYDNVI</sequence>
<keyword evidence="2" id="KW-1185">Reference proteome</keyword>
<accession>A0A179FXD6</accession>
<organism evidence="1 2">
    <name type="scientific">Pochonia chlamydosporia 170</name>
    <dbReference type="NCBI Taxonomy" id="1380566"/>
    <lineage>
        <taxon>Eukaryota</taxon>
        <taxon>Fungi</taxon>
        <taxon>Dikarya</taxon>
        <taxon>Ascomycota</taxon>
        <taxon>Pezizomycotina</taxon>
        <taxon>Sordariomycetes</taxon>
        <taxon>Hypocreomycetidae</taxon>
        <taxon>Hypocreales</taxon>
        <taxon>Clavicipitaceae</taxon>
        <taxon>Pochonia</taxon>
    </lineage>
</organism>
<evidence type="ECO:0000313" key="1">
    <source>
        <dbReference type="EMBL" id="OAQ70037.1"/>
    </source>
</evidence>
<reference evidence="1 2" key="1">
    <citation type="journal article" date="2016" name="PLoS Pathog.">
        <title>Biosynthesis of antibiotic leucinostatins in bio-control fungus Purpureocillium lilacinum and their inhibition on phytophthora revealed by genome mining.</title>
        <authorList>
            <person name="Wang G."/>
            <person name="Liu Z."/>
            <person name="Lin R."/>
            <person name="Li E."/>
            <person name="Mao Z."/>
            <person name="Ling J."/>
            <person name="Yang Y."/>
            <person name="Yin W.B."/>
            <person name="Xie B."/>
        </authorList>
    </citation>
    <scope>NUCLEOTIDE SEQUENCE [LARGE SCALE GENOMIC DNA]</scope>
    <source>
        <strain evidence="1">170</strain>
    </source>
</reference>
<dbReference type="RefSeq" id="XP_018146574.1">
    <property type="nucleotide sequence ID" value="XM_018282200.1"/>
</dbReference>
<gene>
    <name evidence="1" type="ORF">VFPPC_02574</name>
</gene>
<dbReference type="KEGG" id="pchm:VFPPC_02574"/>
<proteinExistence type="predicted"/>